<dbReference type="Pfam" id="PF15335">
    <property type="entry name" value="CAAP1"/>
    <property type="match status" value="1"/>
</dbReference>
<accession>E2C6K3</accession>
<dbReference type="EMBL" id="GL453160">
    <property type="protein sequence ID" value="EFN76405.1"/>
    <property type="molecule type" value="Genomic_DNA"/>
</dbReference>
<dbReference type="AlphaFoldDB" id="E2C6K3"/>
<feature type="compositionally biased region" description="Low complexity" evidence="1">
    <location>
        <begin position="678"/>
        <end position="690"/>
    </location>
</feature>
<dbReference type="OrthoDB" id="10064012at2759"/>
<organism evidence="3">
    <name type="scientific">Harpegnathos saltator</name>
    <name type="common">Jerdon's jumping ant</name>
    <dbReference type="NCBI Taxonomy" id="610380"/>
    <lineage>
        <taxon>Eukaryota</taxon>
        <taxon>Metazoa</taxon>
        <taxon>Ecdysozoa</taxon>
        <taxon>Arthropoda</taxon>
        <taxon>Hexapoda</taxon>
        <taxon>Insecta</taxon>
        <taxon>Pterygota</taxon>
        <taxon>Neoptera</taxon>
        <taxon>Endopterygota</taxon>
        <taxon>Hymenoptera</taxon>
        <taxon>Apocrita</taxon>
        <taxon>Aculeata</taxon>
        <taxon>Formicoidea</taxon>
        <taxon>Formicidae</taxon>
        <taxon>Ponerinae</taxon>
        <taxon>Ponerini</taxon>
        <taxon>Harpegnathos</taxon>
    </lineage>
</organism>
<feature type="region of interest" description="Disordered" evidence="1">
    <location>
        <begin position="1"/>
        <end position="24"/>
    </location>
</feature>
<evidence type="ECO:0000313" key="3">
    <source>
        <dbReference type="Proteomes" id="UP000008237"/>
    </source>
</evidence>
<feature type="region of interest" description="Disordered" evidence="1">
    <location>
        <begin position="519"/>
        <end position="543"/>
    </location>
</feature>
<protein>
    <submittedName>
        <fullName evidence="2">Uncharacterized protein C9orf82</fullName>
    </submittedName>
</protein>
<feature type="compositionally biased region" description="Basic residues" evidence="1">
    <location>
        <begin position="399"/>
        <end position="408"/>
    </location>
</feature>
<dbReference type="GO" id="GO:0042981">
    <property type="term" value="P:regulation of apoptotic process"/>
    <property type="evidence" value="ECO:0007669"/>
    <property type="project" value="InterPro"/>
</dbReference>
<evidence type="ECO:0000313" key="2">
    <source>
        <dbReference type="EMBL" id="EFN76405.1"/>
    </source>
</evidence>
<dbReference type="InParanoid" id="E2C6K3"/>
<feature type="compositionally biased region" description="Polar residues" evidence="1">
    <location>
        <begin position="662"/>
        <end position="677"/>
    </location>
</feature>
<feature type="region of interest" description="Disordered" evidence="1">
    <location>
        <begin position="399"/>
        <end position="487"/>
    </location>
</feature>
<dbReference type="PANTHER" id="PTHR14740:SF3">
    <property type="entry name" value="CASPASE ACTIVITY AND APOPTOSIS INHIBITOR 1"/>
    <property type="match status" value="1"/>
</dbReference>
<feature type="compositionally biased region" description="Low complexity" evidence="1">
    <location>
        <begin position="520"/>
        <end position="535"/>
    </location>
</feature>
<evidence type="ECO:0000256" key="1">
    <source>
        <dbReference type="SAM" id="MobiDB-lite"/>
    </source>
</evidence>
<dbReference type="Proteomes" id="UP000008237">
    <property type="component" value="Unassembled WGS sequence"/>
</dbReference>
<dbReference type="PANTHER" id="PTHR14740">
    <property type="entry name" value="CASPASE ACTIVITY AND APOPTOSIS INHIBITOR 1"/>
    <property type="match status" value="1"/>
</dbReference>
<dbReference type="InterPro" id="IPR038991">
    <property type="entry name" value="CAAP1"/>
</dbReference>
<proteinExistence type="predicted"/>
<dbReference type="OMA" id="PISHYID"/>
<dbReference type="STRING" id="610380.E2C6K3"/>
<feature type="compositionally biased region" description="Basic residues" evidence="1">
    <location>
        <begin position="569"/>
        <end position="579"/>
    </location>
</feature>
<gene>
    <name evidence="2" type="ORF">EAI_16041</name>
</gene>
<feature type="compositionally biased region" description="Polar residues" evidence="1">
    <location>
        <begin position="580"/>
        <end position="600"/>
    </location>
</feature>
<feature type="non-terminal residue" evidence="2">
    <location>
        <position position="1"/>
    </location>
</feature>
<sequence>EYSSFSSCTSSSSDDEEVDPKDLKPIKEYLSNRKELAHQLFTSVKPEKIRMMLPQILKQIDLNELQQWCVSELSGMSKTRILSILNDKPMLESSDTNESENSVPIHLALMAMLFLISLPIGPSLEIISDTEEWLTDDDVCKKEDEGKKKAKRNKIKIKGKAQISNISDIDKSNIKGKFNNKNDNDKLRDVKIKKEDGKDKEKEGESLLDLLELEMRARAIRALIRKEEDIIPSTNSSQTNNSQTTNNNTKIQQDDAMAKENCRKQLERIINAKQNGIGEDEDVVLVVQPTPVVELSSESDIENNERTTINQKNKRVTKPEESGGVCNANEEAKNSQLVQNLKDKKETQEAIVLQNNTDTVARADLNRSETRLKISERNVDIKNNTLSISISADNVADKRKKSKRRLRAKSQLASSISNTIQGSPKYKRVKNIETTEQPIDTRNEDINEQSRTNSTSDETKVTAEEEDSAKKKIAEESKIEKERSADSDEIIDLDDYCDVMDMDNCDDDDDKSQDEIITPAQQSQQSVSQAAPNAQTSAESSETWASRYYQTDDVQNVIKESKIQSEIRKRLRERQRLSKLNKSPNMNLSSKTPENQTTSVPEKAPTGSVEEYLALKRMTNANVSDGNNDSNNTTTQDNSTTVSSNNDVSVTEKVQDEDIPPNTESTDSTDIMTETNCPPSSSPTEAATAETAKEITDTTNDT</sequence>
<feature type="compositionally biased region" description="Polar residues" evidence="1">
    <location>
        <begin position="411"/>
        <end position="422"/>
    </location>
</feature>
<keyword evidence="3" id="KW-1185">Reference proteome</keyword>
<feature type="region of interest" description="Disordered" evidence="1">
    <location>
        <begin position="569"/>
        <end position="702"/>
    </location>
</feature>
<reference evidence="2 3" key="1">
    <citation type="journal article" date="2010" name="Science">
        <title>Genomic comparison of the ants Camponotus floridanus and Harpegnathos saltator.</title>
        <authorList>
            <person name="Bonasio R."/>
            <person name="Zhang G."/>
            <person name="Ye C."/>
            <person name="Mutti N.S."/>
            <person name="Fang X."/>
            <person name="Qin N."/>
            <person name="Donahue G."/>
            <person name="Yang P."/>
            <person name="Li Q."/>
            <person name="Li C."/>
            <person name="Zhang P."/>
            <person name="Huang Z."/>
            <person name="Berger S.L."/>
            <person name="Reinberg D."/>
            <person name="Wang J."/>
            <person name="Liebig J."/>
        </authorList>
    </citation>
    <scope>NUCLEOTIDE SEQUENCE [LARGE SCALE GENOMIC DNA]</scope>
    <source>
        <strain evidence="2 3">R22 G/1</strain>
    </source>
</reference>
<feature type="compositionally biased region" description="Basic and acidic residues" evidence="1">
    <location>
        <begin position="457"/>
        <end position="486"/>
    </location>
</feature>
<name>E2C6K3_HARSA</name>
<feature type="compositionally biased region" description="Low complexity" evidence="1">
    <location>
        <begin position="1"/>
        <end position="12"/>
    </location>
</feature>
<feature type="compositionally biased region" description="Low complexity" evidence="1">
    <location>
        <begin position="622"/>
        <end position="651"/>
    </location>
</feature>